<dbReference type="Gene3D" id="3.40.47.10">
    <property type="match status" value="1"/>
</dbReference>
<comment type="subcellular location">
    <subcellularLocation>
        <location evidence="13">Cytoplasm</location>
    </subcellularLocation>
</comment>
<dbReference type="EC" id="2.3.1.180" evidence="3 13"/>
<feature type="domain" description="Beta-ketoacyl-[acyl-carrier-protein] synthase III C-terminal" evidence="14">
    <location>
        <begin position="249"/>
        <end position="337"/>
    </location>
</feature>
<dbReference type="GO" id="GO:0006633">
    <property type="term" value="P:fatty acid biosynthetic process"/>
    <property type="evidence" value="ECO:0007669"/>
    <property type="project" value="UniProtKB-UniRule"/>
</dbReference>
<comment type="subunit">
    <text evidence="13">Homodimer.</text>
</comment>
<evidence type="ECO:0000313" key="16">
    <source>
        <dbReference type="EMBL" id="GLC27241.1"/>
    </source>
</evidence>
<feature type="domain" description="Beta-ketoacyl-[acyl-carrier-protein] synthase III N-terminal" evidence="15">
    <location>
        <begin position="110"/>
        <end position="177"/>
    </location>
</feature>
<dbReference type="GO" id="GO:0005737">
    <property type="term" value="C:cytoplasm"/>
    <property type="evidence" value="ECO:0007669"/>
    <property type="project" value="UniProtKB-SubCell"/>
</dbReference>
<comment type="pathway">
    <text evidence="1 13">Lipid metabolism; fatty acid biosynthesis.</text>
</comment>
<keyword evidence="11 13" id="KW-0012">Acyltransferase</keyword>
<evidence type="ECO:0000256" key="1">
    <source>
        <dbReference type="ARBA" id="ARBA00005194"/>
    </source>
</evidence>
<dbReference type="Proteomes" id="UP001161325">
    <property type="component" value="Unassembled WGS sequence"/>
</dbReference>
<comment type="similarity">
    <text evidence="2 13">Belongs to the thiolase-like superfamily. FabH family.</text>
</comment>
<evidence type="ECO:0000256" key="10">
    <source>
        <dbReference type="ARBA" id="ARBA00023268"/>
    </source>
</evidence>
<evidence type="ECO:0000256" key="13">
    <source>
        <dbReference type="HAMAP-Rule" id="MF_01815"/>
    </source>
</evidence>
<organism evidence="16 17">
    <name type="scientific">Roseisolibacter agri</name>
    <dbReference type="NCBI Taxonomy" id="2014610"/>
    <lineage>
        <taxon>Bacteria</taxon>
        <taxon>Pseudomonadati</taxon>
        <taxon>Gemmatimonadota</taxon>
        <taxon>Gemmatimonadia</taxon>
        <taxon>Gemmatimonadales</taxon>
        <taxon>Gemmatimonadaceae</taxon>
        <taxon>Roseisolibacter</taxon>
    </lineage>
</organism>
<gene>
    <name evidence="16" type="primary">fabH-2</name>
    <name evidence="13" type="synonym">fabH</name>
    <name evidence="16" type="ORF">rosag_37540</name>
</gene>
<feature type="region of interest" description="ACP-binding" evidence="13">
    <location>
        <begin position="266"/>
        <end position="270"/>
    </location>
</feature>
<feature type="active site" evidence="13">
    <location>
        <position position="295"/>
    </location>
</feature>
<evidence type="ECO:0000256" key="4">
    <source>
        <dbReference type="ARBA" id="ARBA00022490"/>
    </source>
</evidence>
<dbReference type="GO" id="GO:0004315">
    <property type="term" value="F:3-oxoacyl-[acyl-carrier-protein] synthase activity"/>
    <property type="evidence" value="ECO:0007669"/>
    <property type="project" value="InterPro"/>
</dbReference>
<keyword evidence="7 13" id="KW-0276">Fatty acid metabolism</keyword>
<dbReference type="InterPro" id="IPR016039">
    <property type="entry name" value="Thiolase-like"/>
</dbReference>
<comment type="caution">
    <text evidence="16">The sequence shown here is derived from an EMBL/GenBank/DDBJ whole genome shotgun (WGS) entry which is preliminary data.</text>
</comment>
<sequence>MKRPVAYVAGTGRGVPATVLTNHDFASRGIETSHEWIVERTGIHERRIAANGESTCSMAAEASRRAMERAGVQAGDLDVIVLSTATPDRLLPATAVDLQAALGAQRAAAFDLSAACSGWLYAITVAEGLIATGAAETALVVGAEKMSAIVDWTDRNTCVLFGDGAGAVVLRASKTARRISDPNQAKGILSSFMRSDGQLAELLWRPGGGATEPFTEATLTDRSHFVKMAGREVFKHAVRSMSEAADRALDGAKLTGADIDVMIPHQANVRIIEATAKHANIPMDKVYVNVDRYGNTSSASIGIALDEAIEKGRVKEGTTALLVAFGAGFTWASMVVRF</sequence>
<dbReference type="InterPro" id="IPR013751">
    <property type="entry name" value="ACP_syn_III_N"/>
</dbReference>
<evidence type="ECO:0000256" key="11">
    <source>
        <dbReference type="ARBA" id="ARBA00023315"/>
    </source>
</evidence>
<keyword evidence="4 13" id="KW-0963">Cytoplasm</keyword>
<reference evidence="16" key="1">
    <citation type="submission" date="2022-08" db="EMBL/GenBank/DDBJ databases">
        <title>Draft genome sequencing of Roseisolibacter agri AW1220.</title>
        <authorList>
            <person name="Tobiishi Y."/>
            <person name="Tonouchi A."/>
        </authorList>
    </citation>
    <scope>NUCLEOTIDE SEQUENCE</scope>
    <source>
        <strain evidence="16">AW1220</strain>
    </source>
</reference>
<dbReference type="PANTHER" id="PTHR34069">
    <property type="entry name" value="3-OXOACYL-[ACYL-CARRIER-PROTEIN] SYNTHASE 3"/>
    <property type="match status" value="1"/>
</dbReference>
<dbReference type="AlphaFoldDB" id="A0AA37QCI6"/>
<dbReference type="NCBIfam" id="NF006829">
    <property type="entry name" value="PRK09352.1"/>
    <property type="match status" value="1"/>
</dbReference>
<dbReference type="InterPro" id="IPR013747">
    <property type="entry name" value="ACP_syn_III_C"/>
</dbReference>
<dbReference type="FunFam" id="3.40.47.10:FF:000004">
    <property type="entry name" value="3-oxoacyl-[acyl-carrier-protein] synthase 3"/>
    <property type="match status" value="1"/>
</dbReference>
<feature type="active site" evidence="13">
    <location>
        <position position="265"/>
    </location>
</feature>
<dbReference type="GO" id="GO:0033818">
    <property type="term" value="F:beta-ketoacyl-acyl-carrier-protein synthase III activity"/>
    <property type="evidence" value="ECO:0007669"/>
    <property type="project" value="UniProtKB-UniRule"/>
</dbReference>
<proteinExistence type="inferred from homology"/>
<feature type="active site" evidence="13">
    <location>
        <position position="116"/>
    </location>
</feature>
<comment type="catalytic activity">
    <reaction evidence="12">
        <text>malonyl-[ACP] + acetyl-CoA + H(+) = 3-oxobutanoyl-[ACP] + CO2 + CoA</text>
        <dbReference type="Rhea" id="RHEA:12080"/>
        <dbReference type="Rhea" id="RHEA-COMP:9623"/>
        <dbReference type="Rhea" id="RHEA-COMP:9625"/>
        <dbReference type="ChEBI" id="CHEBI:15378"/>
        <dbReference type="ChEBI" id="CHEBI:16526"/>
        <dbReference type="ChEBI" id="CHEBI:57287"/>
        <dbReference type="ChEBI" id="CHEBI:57288"/>
        <dbReference type="ChEBI" id="CHEBI:78449"/>
        <dbReference type="ChEBI" id="CHEBI:78450"/>
        <dbReference type="EC" id="2.3.1.180"/>
    </reaction>
    <physiologicalReaction direction="left-to-right" evidence="12">
        <dbReference type="Rhea" id="RHEA:12081"/>
    </physiologicalReaction>
</comment>
<dbReference type="NCBIfam" id="TIGR00747">
    <property type="entry name" value="fabH"/>
    <property type="match status" value="1"/>
</dbReference>
<comment type="domain">
    <text evidence="13">The last Arg residue of the ACP-binding site is essential for the weak association between ACP/AcpP and FabH.</text>
</comment>
<dbReference type="PANTHER" id="PTHR34069:SF2">
    <property type="entry name" value="BETA-KETOACYL-[ACYL-CARRIER-PROTEIN] SYNTHASE III"/>
    <property type="match status" value="1"/>
</dbReference>
<protein>
    <recommendedName>
        <fullName evidence="3 13">Beta-ketoacyl-[acyl-carrier-protein] synthase III</fullName>
        <shortName evidence="13">Beta-ketoacyl-ACP synthase III</shortName>
        <shortName evidence="13">KAS III</shortName>
        <ecNumber evidence="3 13">2.3.1.180</ecNumber>
    </recommendedName>
    <alternativeName>
        <fullName evidence="13">3-oxoacyl-[acyl-carrier-protein] synthase 3</fullName>
    </alternativeName>
    <alternativeName>
        <fullName evidence="13">3-oxoacyl-[acyl-carrier-protein] synthase III</fullName>
    </alternativeName>
</protein>
<dbReference type="CDD" id="cd00830">
    <property type="entry name" value="KAS_III"/>
    <property type="match status" value="1"/>
</dbReference>
<dbReference type="Pfam" id="PF08545">
    <property type="entry name" value="ACP_syn_III"/>
    <property type="match status" value="1"/>
</dbReference>
<dbReference type="HAMAP" id="MF_01815">
    <property type="entry name" value="FabH"/>
    <property type="match status" value="1"/>
</dbReference>
<evidence type="ECO:0000256" key="2">
    <source>
        <dbReference type="ARBA" id="ARBA00008642"/>
    </source>
</evidence>
<keyword evidence="6 13" id="KW-0808">Transferase</keyword>
<evidence type="ECO:0000256" key="9">
    <source>
        <dbReference type="ARBA" id="ARBA00023160"/>
    </source>
</evidence>
<evidence type="ECO:0000313" key="17">
    <source>
        <dbReference type="Proteomes" id="UP001161325"/>
    </source>
</evidence>
<evidence type="ECO:0000256" key="3">
    <source>
        <dbReference type="ARBA" id="ARBA00012333"/>
    </source>
</evidence>
<name>A0AA37QCI6_9BACT</name>
<keyword evidence="8 13" id="KW-0443">Lipid metabolism</keyword>
<dbReference type="RefSeq" id="WP_284351686.1">
    <property type="nucleotide sequence ID" value="NZ_BRXS01000006.1"/>
</dbReference>
<keyword evidence="10 13" id="KW-0511">Multifunctional enzyme</keyword>
<evidence type="ECO:0000256" key="6">
    <source>
        <dbReference type="ARBA" id="ARBA00022679"/>
    </source>
</evidence>
<dbReference type="InterPro" id="IPR004655">
    <property type="entry name" value="FabH"/>
</dbReference>
<evidence type="ECO:0000256" key="12">
    <source>
        <dbReference type="ARBA" id="ARBA00051096"/>
    </source>
</evidence>
<dbReference type="GO" id="GO:0044550">
    <property type="term" value="P:secondary metabolite biosynthetic process"/>
    <property type="evidence" value="ECO:0007669"/>
    <property type="project" value="TreeGrafter"/>
</dbReference>
<keyword evidence="9 13" id="KW-0275">Fatty acid biosynthesis</keyword>
<accession>A0AA37QCI6</accession>
<evidence type="ECO:0000259" key="15">
    <source>
        <dbReference type="Pfam" id="PF08545"/>
    </source>
</evidence>
<dbReference type="EMBL" id="BRXS01000006">
    <property type="protein sequence ID" value="GLC27241.1"/>
    <property type="molecule type" value="Genomic_DNA"/>
</dbReference>
<keyword evidence="5 13" id="KW-0444">Lipid biosynthesis</keyword>
<evidence type="ECO:0000256" key="5">
    <source>
        <dbReference type="ARBA" id="ARBA00022516"/>
    </source>
</evidence>
<evidence type="ECO:0000256" key="7">
    <source>
        <dbReference type="ARBA" id="ARBA00022832"/>
    </source>
</evidence>
<dbReference type="Pfam" id="PF08541">
    <property type="entry name" value="ACP_syn_III_C"/>
    <property type="match status" value="1"/>
</dbReference>
<comment type="function">
    <text evidence="13">Catalyzes the condensation reaction of fatty acid synthesis by the addition to an acyl acceptor of two carbons from malonyl-ACP. Catalyzes the first condensation reaction which initiates fatty acid synthesis and may therefore play a role in governing the total rate of fatty acid production. Possesses both acetoacetyl-ACP synthase and acetyl transacylase activities. Its substrate specificity determines the biosynthesis of branched-chain and/or straight-chain of fatty acids.</text>
</comment>
<evidence type="ECO:0000259" key="14">
    <source>
        <dbReference type="Pfam" id="PF08541"/>
    </source>
</evidence>
<keyword evidence="17" id="KW-1185">Reference proteome</keyword>
<dbReference type="SUPFAM" id="SSF53901">
    <property type="entry name" value="Thiolase-like"/>
    <property type="match status" value="1"/>
</dbReference>
<evidence type="ECO:0000256" key="8">
    <source>
        <dbReference type="ARBA" id="ARBA00023098"/>
    </source>
</evidence>